<comment type="subcellular location">
    <subcellularLocation>
        <location evidence="1">Nucleus</location>
    </subcellularLocation>
</comment>
<protein>
    <submittedName>
        <fullName evidence="4">HTH CENPB-type domain-containing protein</fullName>
    </submittedName>
</protein>
<keyword evidence="3" id="KW-1185">Reference proteome</keyword>
<evidence type="ECO:0000256" key="1">
    <source>
        <dbReference type="ARBA" id="ARBA00004123"/>
    </source>
</evidence>
<accession>A0A915AGW2</accession>
<dbReference type="GO" id="GO:0005634">
    <property type="term" value="C:nucleus"/>
    <property type="evidence" value="ECO:0007669"/>
    <property type="project" value="UniProtKB-SubCell"/>
</dbReference>
<dbReference type="WBParaSite" id="PgR005X_g189_t02">
    <property type="protein sequence ID" value="PgR005X_g189_t02"/>
    <property type="gene ID" value="PgR005X_g189"/>
</dbReference>
<feature type="region of interest" description="Disordered" evidence="2">
    <location>
        <begin position="52"/>
        <end position="80"/>
    </location>
</feature>
<sequence length="409" mass="45548">MVMSINISLSESGPINLDDILKDVGAFRNEGASSSVGHVDVDSALISMQKPIGSARRKTGLASEEQRESSDDDQPYQPQEEKRNIFEAALEARTLRTIAESSTVNTDIVNGDTRKRHSYTLLFKRECVRRLRHGGISMNQMSRETGIDRRCLRSWLKQEAQLQEESQVECTRKRMSGGGRKASYIQLENKLNEWYQAETVSGRDVTYRKLNIAAYRLAKEYGMPNAVNYSKKFLIAWQKKNHLIFKPKSAHDDIISSSAPSAFHLSNDDPEPKSLMDLLFEGIEGQFVEGMEPEACESSDSVDLLSSQHSATVFTRSFSNELMAETEIGDPPLLCAHEEGDGCGSETPPHLDMEGNDVGSMNAHSPGVHHSYHSQGVQTTDFSSSISEERCHEACTQTVTIPNQMYSSV</sequence>
<proteinExistence type="predicted"/>
<dbReference type="InterPro" id="IPR009057">
    <property type="entry name" value="Homeodomain-like_sf"/>
</dbReference>
<dbReference type="Gene3D" id="1.10.10.10">
    <property type="entry name" value="Winged helix-like DNA-binding domain superfamily/Winged helix DNA-binding domain"/>
    <property type="match status" value="1"/>
</dbReference>
<organism evidence="3 4">
    <name type="scientific">Parascaris univalens</name>
    <name type="common">Nematode worm</name>
    <dbReference type="NCBI Taxonomy" id="6257"/>
    <lineage>
        <taxon>Eukaryota</taxon>
        <taxon>Metazoa</taxon>
        <taxon>Ecdysozoa</taxon>
        <taxon>Nematoda</taxon>
        <taxon>Chromadorea</taxon>
        <taxon>Rhabditida</taxon>
        <taxon>Spirurina</taxon>
        <taxon>Ascaridomorpha</taxon>
        <taxon>Ascaridoidea</taxon>
        <taxon>Ascarididae</taxon>
        <taxon>Parascaris</taxon>
    </lineage>
</organism>
<dbReference type="Proteomes" id="UP000887569">
    <property type="component" value="Unplaced"/>
</dbReference>
<dbReference type="InterPro" id="IPR036388">
    <property type="entry name" value="WH-like_DNA-bd_sf"/>
</dbReference>
<reference evidence="4" key="1">
    <citation type="submission" date="2022-11" db="UniProtKB">
        <authorList>
            <consortium name="WormBaseParasite"/>
        </authorList>
    </citation>
    <scope>IDENTIFICATION</scope>
</reference>
<name>A0A915AGW2_PARUN</name>
<evidence type="ECO:0000313" key="3">
    <source>
        <dbReference type="Proteomes" id="UP000887569"/>
    </source>
</evidence>
<evidence type="ECO:0000313" key="4">
    <source>
        <dbReference type="WBParaSite" id="PgR005X_g189_t02"/>
    </source>
</evidence>
<evidence type="ECO:0000256" key="2">
    <source>
        <dbReference type="SAM" id="MobiDB-lite"/>
    </source>
</evidence>
<dbReference type="SUPFAM" id="SSF46689">
    <property type="entry name" value="Homeodomain-like"/>
    <property type="match status" value="1"/>
</dbReference>
<dbReference type="AlphaFoldDB" id="A0A915AGW2"/>